<name>A0ABR2AJC5_9ROSI</name>
<dbReference type="EMBL" id="JBBPBM010000636">
    <property type="protein sequence ID" value="KAK8493216.1"/>
    <property type="molecule type" value="Genomic_DNA"/>
</dbReference>
<keyword evidence="2" id="KW-1185">Reference proteome</keyword>
<gene>
    <name evidence="1" type="ORF">V6N12_008715</name>
</gene>
<reference evidence="1 2" key="1">
    <citation type="journal article" date="2024" name="G3 (Bethesda)">
        <title>Genome assembly of Hibiscus sabdariffa L. provides insights into metabolisms of medicinal natural products.</title>
        <authorList>
            <person name="Kim T."/>
        </authorList>
    </citation>
    <scope>NUCLEOTIDE SEQUENCE [LARGE SCALE GENOMIC DNA]</scope>
    <source>
        <strain evidence="1">TK-2024</strain>
        <tissue evidence="1">Old leaves</tissue>
    </source>
</reference>
<comment type="caution">
    <text evidence="1">The sequence shown here is derived from an EMBL/GenBank/DDBJ whole genome shotgun (WGS) entry which is preliminary data.</text>
</comment>
<organism evidence="1 2">
    <name type="scientific">Hibiscus sabdariffa</name>
    <name type="common">roselle</name>
    <dbReference type="NCBI Taxonomy" id="183260"/>
    <lineage>
        <taxon>Eukaryota</taxon>
        <taxon>Viridiplantae</taxon>
        <taxon>Streptophyta</taxon>
        <taxon>Embryophyta</taxon>
        <taxon>Tracheophyta</taxon>
        <taxon>Spermatophyta</taxon>
        <taxon>Magnoliopsida</taxon>
        <taxon>eudicotyledons</taxon>
        <taxon>Gunneridae</taxon>
        <taxon>Pentapetalae</taxon>
        <taxon>rosids</taxon>
        <taxon>malvids</taxon>
        <taxon>Malvales</taxon>
        <taxon>Malvaceae</taxon>
        <taxon>Malvoideae</taxon>
        <taxon>Hibiscus</taxon>
    </lineage>
</organism>
<evidence type="ECO:0000313" key="2">
    <source>
        <dbReference type="Proteomes" id="UP001472677"/>
    </source>
</evidence>
<dbReference type="Proteomes" id="UP001472677">
    <property type="component" value="Unassembled WGS sequence"/>
</dbReference>
<protein>
    <submittedName>
        <fullName evidence="1">Uncharacterized protein</fullName>
    </submittedName>
</protein>
<sequence length="145" mass="16815">MATSRTLLRLLLDNKALISNLRTSHRNLSRRLFEAWAAVWDHAANKNTAIFNLAKRTVGLYRHLVMVKNNQLDEARMVTKYLEEMLGEKDVIVIRTRAELVAVRIMQRRLHWEGSIRNLGQNAADFHLIDQWILNTAGVQNLNDE</sequence>
<evidence type="ECO:0000313" key="1">
    <source>
        <dbReference type="EMBL" id="KAK8493216.1"/>
    </source>
</evidence>
<accession>A0ABR2AJC5</accession>
<proteinExistence type="predicted"/>